<comment type="similarity">
    <text evidence="2">Belongs to the WRB/GET1 family.</text>
</comment>
<keyword evidence="9" id="KW-1185">Reference proteome</keyword>
<dbReference type="InterPro" id="IPR029012">
    <property type="entry name" value="Helix_hairpin_bin_sf"/>
</dbReference>
<dbReference type="EMBL" id="MCFH01000002">
    <property type="protein sequence ID" value="ORX59969.1"/>
    <property type="molecule type" value="Genomic_DNA"/>
</dbReference>
<evidence type="ECO:0000256" key="5">
    <source>
        <dbReference type="ARBA" id="ARBA00022989"/>
    </source>
</evidence>
<accession>A0A1Y1VMG4</accession>
<dbReference type="Pfam" id="PF04420">
    <property type="entry name" value="CHD5"/>
    <property type="match status" value="1"/>
</dbReference>
<dbReference type="PANTHER" id="PTHR42650:SF1">
    <property type="entry name" value="GUIDED ENTRY OF TAIL-ANCHORED PROTEINS FACTOR 1"/>
    <property type="match status" value="1"/>
</dbReference>
<organism evidence="8 9">
    <name type="scientific">Piromyces finnis</name>
    <dbReference type="NCBI Taxonomy" id="1754191"/>
    <lineage>
        <taxon>Eukaryota</taxon>
        <taxon>Fungi</taxon>
        <taxon>Fungi incertae sedis</taxon>
        <taxon>Chytridiomycota</taxon>
        <taxon>Chytridiomycota incertae sedis</taxon>
        <taxon>Neocallimastigomycetes</taxon>
        <taxon>Neocallimastigales</taxon>
        <taxon>Neocallimastigaceae</taxon>
        <taxon>Piromyces</taxon>
    </lineage>
</organism>
<dbReference type="GO" id="GO:0043529">
    <property type="term" value="C:GET complex"/>
    <property type="evidence" value="ECO:0007669"/>
    <property type="project" value="TreeGrafter"/>
</dbReference>
<sequence length="161" mass="18676">MNPIIVFIVVFILEGISFFGYSKVASIISLFYCKFFESELFNSIAKHKKEVLHLKKKLNDISCQDEFAKWVKVNRKLTAATAKYEEESSKGNSIQTQATMMINLGLKVFLVIIRMILYLICRKQPMFYASKEWLGQFTYFFTSNGVSIVYIVRNNNKNILP</sequence>
<proteinExistence type="inferred from homology"/>
<comment type="caution">
    <text evidence="8">The sequence shown here is derived from an EMBL/GenBank/DDBJ whole genome shotgun (WGS) entry which is preliminary data.</text>
</comment>
<reference evidence="8 9" key="1">
    <citation type="submission" date="2016-08" db="EMBL/GenBank/DDBJ databases">
        <title>Genomes of anaerobic fungi encode conserved fungal cellulosomes for biomass hydrolysis.</title>
        <authorList>
            <consortium name="DOE Joint Genome Institute"/>
            <person name="Haitjema C.H."/>
            <person name="Gilmore S.P."/>
            <person name="Henske J.K."/>
            <person name="Solomon K.V."/>
            <person name="De Groot R."/>
            <person name="Kuo A."/>
            <person name="Mondo S.J."/>
            <person name="Salamov A.A."/>
            <person name="Labutti K."/>
            <person name="Zhao Z."/>
            <person name="Chiniquy J."/>
            <person name="Barry K."/>
            <person name="Brewer H.M."/>
            <person name="Purvine S.O."/>
            <person name="Wright A.T."/>
            <person name="Boxma B."/>
            <person name="Van Alen T."/>
            <person name="Hackstein J.H."/>
            <person name="Baker S.E."/>
            <person name="Grigoriev I.V."/>
            <person name="O'Malley M.A."/>
        </authorList>
    </citation>
    <scope>NUCLEOTIDE SEQUENCE [LARGE SCALE GENOMIC DNA]</scope>
    <source>
        <strain evidence="9">finn</strain>
    </source>
</reference>
<evidence type="ECO:0008006" key="10">
    <source>
        <dbReference type="Google" id="ProtNLM"/>
    </source>
</evidence>
<feature type="transmembrane region" description="Helical" evidence="7">
    <location>
        <begin position="100"/>
        <end position="121"/>
    </location>
</feature>
<dbReference type="Proteomes" id="UP000193719">
    <property type="component" value="Unassembled WGS sequence"/>
</dbReference>
<evidence type="ECO:0000256" key="7">
    <source>
        <dbReference type="SAM" id="Phobius"/>
    </source>
</evidence>
<dbReference type="AlphaFoldDB" id="A0A1Y1VMG4"/>
<feature type="transmembrane region" description="Helical" evidence="7">
    <location>
        <begin position="7"/>
        <end position="32"/>
    </location>
</feature>
<comment type="subcellular location">
    <subcellularLocation>
        <location evidence="1">Endoplasmic reticulum membrane</location>
        <topology evidence="1">Multi-pass membrane protein</topology>
    </subcellularLocation>
</comment>
<keyword evidence="6 7" id="KW-0472">Membrane</keyword>
<name>A0A1Y1VMG4_9FUNG</name>
<dbReference type="STRING" id="1754191.A0A1Y1VMG4"/>
<keyword evidence="5 7" id="KW-1133">Transmembrane helix</keyword>
<gene>
    <name evidence="8" type="ORF">BCR36DRAFT_365974</name>
</gene>
<dbReference type="GO" id="GO:0043495">
    <property type="term" value="F:protein-membrane adaptor activity"/>
    <property type="evidence" value="ECO:0007669"/>
    <property type="project" value="TreeGrafter"/>
</dbReference>
<feature type="transmembrane region" description="Helical" evidence="7">
    <location>
        <begin position="133"/>
        <end position="152"/>
    </location>
</feature>
<protein>
    <recommendedName>
        <fullName evidence="10">Guided entry of tail-anchored proteins factor 1</fullName>
    </recommendedName>
</protein>
<keyword evidence="3 7" id="KW-0812">Transmembrane</keyword>
<evidence type="ECO:0000256" key="3">
    <source>
        <dbReference type="ARBA" id="ARBA00022692"/>
    </source>
</evidence>
<dbReference type="OrthoDB" id="69461at2759"/>
<evidence type="ECO:0000313" key="8">
    <source>
        <dbReference type="EMBL" id="ORX59969.1"/>
    </source>
</evidence>
<dbReference type="Gene3D" id="1.10.287.660">
    <property type="entry name" value="Helix hairpin bin"/>
    <property type="match status" value="1"/>
</dbReference>
<dbReference type="PANTHER" id="PTHR42650">
    <property type="entry name" value="TAIL-ANCHORED PROTEIN INSERTION RECEPTOR WRB"/>
    <property type="match status" value="1"/>
</dbReference>
<evidence type="ECO:0000256" key="1">
    <source>
        <dbReference type="ARBA" id="ARBA00004477"/>
    </source>
</evidence>
<evidence type="ECO:0000313" key="9">
    <source>
        <dbReference type="Proteomes" id="UP000193719"/>
    </source>
</evidence>
<dbReference type="GO" id="GO:0071816">
    <property type="term" value="P:tail-anchored membrane protein insertion into ER membrane"/>
    <property type="evidence" value="ECO:0007669"/>
    <property type="project" value="InterPro"/>
</dbReference>
<evidence type="ECO:0000256" key="4">
    <source>
        <dbReference type="ARBA" id="ARBA00022824"/>
    </source>
</evidence>
<reference evidence="8 9" key="2">
    <citation type="submission" date="2016-08" db="EMBL/GenBank/DDBJ databases">
        <title>Pervasive Adenine N6-methylation of Active Genes in Fungi.</title>
        <authorList>
            <consortium name="DOE Joint Genome Institute"/>
            <person name="Mondo S.J."/>
            <person name="Dannebaum R.O."/>
            <person name="Kuo R.C."/>
            <person name="Labutti K."/>
            <person name="Haridas S."/>
            <person name="Kuo A."/>
            <person name="Salamov A."/>
            <person name="Ahrendt S.R."/>
            <person name="Lipzen A."/>
            <person name="Sullivan W."/>
            <person name="Andreopoulos W.B."/>
            <person name="Clum A."/>
            <person name="Lindquist E."/>
            <person name="Daum C."/>
            <person name="Ramamoorthy G.K."/>
            <person name="Gryganskyi A."/>
            <person name="Culley D."/>
            <person name="Magnuson J.K."/>
            <person name="James T.Y."/>
            <person name="O'Malley M.A."/>
            <person name="Stajich J.E."/>
            <person name="Spatafora J.W."/>
            <person name="Visel A."/>
            <person name="Grigoriev I.V."/>
        </authorList>
    </citation>
    <scope>NUCLEOTIDE SEQUENCE [LARGE SCALE GENOMIC DNA]</scope>
    <source>
        <strain evidence="9">finn</strain>
    </source>
</reference>
<dbReference type="GO" id="GO:0005789">
    <property type="term" value="C:endoplasmic reticulum membrane"/>
    <property type="evidence" value="ECO:0007669"/>
    <property type="project" value="UniProtKB-SubCell"/>
</dbReference>
<evidence type="ECO:0000256" key="6">
    <source>
        <dbReference type="ARBA" id="ARBA00023136"/>
    </source>
</evidence>
<dbReference type="InterPro" id="IPR028945">
    <property type="entry name" value="Get1"/>
</dbReference>
<evidence type="ECO:0000256" key="2">
    <source>
        <dbReference type="ARBA" id="ARBA00010799"/>
    </source>
</evidence>
<keyword evidence="4" id="KW-0256">Endoplasmic reticulum</keyword>